<dbReference type="Proteomes" id="UP000320496">
    <property type="component" value="Chromosome"/>
</dbReference>
<dbReference type="SUPFAM" id="SSF56112">
    <property type="entry name" value="Protein kinase-like (PK-like)"/>
    <property type="match status" value="1"/>
</dbReference>
<dbReference type="Gene3D" id="1.10.510.10">
    <property type="entry name" value="Transferase(Phosphotransferase) domain 1"/>
    <property type="match status" value="1"/>
</dbReference>
<organism evidence="10 11">
    <name type="scientific">Maioricimonas rarisocia</name>
    <dbReference type="NCBI Taxonomy" id="2528026"/>
    <lineage>
        <taxon>Bacteria</taxon>
        <taxon>Pseudomonadati</taxon>
        <taxon>Planctomycetota</taxon>
        <taxon>Planctomycetia</taxon>
        <taxon>Planctomycetales</taxon>
        <taxon>Planctomycetaceae</taxon>
        <taxon>Maioricimonas</taxon>
    </lineage>
</organism>
<dbReference type="GO" id="GO:0004674">
    <property type="term" value="F:protein serine/threonine kinase activity"/>
    <property type="evidence" value="ECO:0007669"/>
    <property type="project" value="UniProtKB-EC"/>
</dbReference>
<accession>A0A517ZAT1</accession>
<feature type="binding site" evidence="7">
    <location>
        <position position="135"/>
    </location>
    <ligand>
        <name>ATP</name>
        <dbReference type="ChEBI" id="CHEBI:30616"/>
    </ligand>
</feature>
<dbReference type="PROSITE" id="PS00108">
    <property type="entry name" value="PROTEIN_KINASE_ST"/>
    <property type="match status" value="1"/>
</dbReference>
<evidence type="ECO:0000259" key="9">
    <source>
        <dbReference type="PROSITE" id="PS50011"/>
    </source>
</evidence>
<dbReference type="InterPro" id="IPR006553">
    <property type="entry name" value="Leu-rich_rpt_Cys-con_subtyp"/>
</dbReference>
<name>A0A517ZAT1_9PLAN</name>
<evidence type="ECO:0000256" key="7">
    <source>
        <dbReference type="PROSITE-ProRule" id="PRU10141"/>
    </source>
</evidence>
<keyword evidence="2 10" id="KW-0808">Transferase</keyword>
<sequence>MHPSRNTLKKYVTGELPEGAALLVDSHLNNCQQCEETLGEVEASAETGVEWLQEKMPVDRYASEPACVALLERIRRFAGSWTFQTGSDNTDTPPVPPALLETIRDYRLLRKLGQGGMGTVYSALHTKLDRPVALKLLPAHRMRQAGAVSRFAREMKAVGKLDHPHIVRATDAGEAGGVHYLVMELVRGEDLGQVATRLQRLPIPEACECIRQAAVGLQYASYRGMVHRDIKPSNLMLATVDEASDTDSASGNEALLPTVRIKILDMGLALFEDPLSARSDELTHSGQLMGTLDYMSPEQGTDTHSVDIRADIYSLGATLYRLLAGRAPFDEPRYDTPMKKLVALSTLAPVPIGELRPDLPQELASIVDRLLSRRREDRPATPAEVVQLLTPFTAGADLSRLLDTGAALPDASHITPSASPQELPVRVPPGDTTSSKSPRRIAPAVGVIAVLVGLMILPFPSRQENEKGTTAPTNGAASVIAWARSCGGVVGGGNSRIGYVNVQSDEPMPSGRFDLVTVDVSGVPMSSRDAPRFHELPHLTTLILNDTGIDDDSLAQLGDLPRLKGLFLNDSAVSDAGLRSLQRYPTLDTLHVSYSRVTDAGLTALETWSELKQLHLSGCQVTDAAIPVLARLARLEELEILATGFSRDGIERLRQILPDCRIVSDFDTLPTPDKTPASDPLLTPDRSVAEWVLSRGGIVGLGGTPAGYLVVRPGSQLPEEEMTLVTADLYECAVDDADLQRFDGLESLTTLILNSTPVTDEGLAMLGPLPNLRNLYLGDTGLTDVGLSALVKRFPRIRVLHAGGTKITEDGVSLLLKWPLLQDLHLENAQISDRCIPVLSRITHLRQLSLAASSVTQSGITRLRSAQPYCRITSNHGILGEPPIQGAASLRFNGIGDRVDLPTLRMPVSGPMTIEARVRKEPPFAAGAIILSSLRTVDGPPGVSLNWQQSTGWNLSLKGGDEPCVQSAAISEPNATPSYVAGVWDGGRLTLFLDGQLVSQCEAVAEGEDATPGHFVIGAERTADGKHHFYHFMGVIDELRISSSARYSAAYVPKPRLSSDADTVALYHFDEGEGSTLHDASGHGHHGTIVGATWVTGGP</sequence>
<dbReference type="SMART" id="SM00367">
    <property type="entry name" value="LRR_CC"/>
    <property type="match status" value="3"/>
</dbReference>
<dbReference type="Pfam" id="PF13385">
    <property type="entry name" value="Laminin_G_3"/>
    <property type="match status" value="1"/>
</dbReference>
<dbReference type="InterPro" id="IPR017441">
    <property type="entry name" value="Protein_kinase_ATP_BS"/>
</dbReference>
<dbReference type="InterPro" id="IPR013320">
    <property type="entry name" value="ConA-like_dom_sf"/>
</dbReference>
<dbReference type="Gene3D" id="2.60.120.200">
    <property type="match status" value="1"/>
</dbReference>
<dbReference type="SMART" id="SM00220">
    <property type="entry name" value="S_TKc"/>
    <property type="match status" value="1"/>
</dbReference>
<feature type="domain" description="Protein kinase" evidence="9">
    <location>
        <begin position="106"/>
        <end position="393"/>
    </location>
</feature>
<dbReference type="KEGG" id="mri:Mal4_38950"/>
<dbReference type="PROSITE" id="PS50011">
    <property type="entry name" value="PROTEIN_KINASE_DOM"/>
    <property type="match status" value="1"/>
</dbReference>
<dbReference type="InterPro" id="IPR032675">
    <property type="entry name" value="LRR_dom_sf"/>
</dbReference>
<dbReference type="InterPro" id="IPR041916">
    <property type="entry name" value="Anti_sigma_zinc_sf"/>
</dbReference>
<keyword evidence="11" id="KW-1185">Reference proteome</keyword>
<dbReference type="EC" id="2.7.11.1" evidence="10"/>
<keyword evidence="6 7" id="KW-0067">ATP-binding</keyword>
<dbReference type="Gene3D" id="3.30.200.20">
    <property type="entry name" value="Phosphorylase Kinase, domain 1"/>
    <property type="match status" value="1"/>
</dbReference>
<evidence type="ECO:0000256" key="6">
    <source>
        <dbReference type="ARBA" id="ARBA00022840"/>
    </source>
</evidence>
<dbReference type="GO" id="GO:0005524">
    <property type="term" value="F:ATP binding"/>
    <property type="evidence" value="ECO:0007669"/>
    <property type="project" value="UniProtKB-UniRule"/>
</dbReference>
<evidence type="ECO:0000313" key="11">
    <source>
        <dbReference type="Proteomes" id="UP000320496"/>
    </source>
</evidence>
<dbReference type="PROSITE" id="PS00107">
    <property type="entry name" value="PROTEIN_KINASE_ATP"/>
    <property type="match status" value="1"/>
</dbReference>
<evidence type="ECO:0000313" key="10">
    <source>
        <dbReference type="EMBL" id="QDU39550.1"/>
    </source>
</evidence>
<dbReference type="Gene3D" id="1.10.10.1320">
    <property type="entry name" value="Anti-sigma factor, zinc-finger domain"/>
    <property type="match status" value="1"/>
</dbReference>
<dbReference type="PANTHER" id="PTHR43289:SF34">
    <property type="entry name" value="SERINE_THREONINE-PROTEIN KINASE YBDM-RELATED"/>
    <property type="match status" value="1"/>
</dbReference>
<evidence type="ECO:0000256" key="3">
    <source>
        <dbReference type="ARBA" id="ARBA00022737"/>
    </source>
</evidence>
<dbReference type="AlphaFoldDB" id="A0A517ZAT1"/>
<proteinExistence type="predicted"/>
<dbReference type="InterPro" id="IPR001611">
    <property type="entry name" value="Leu-rich_rpt"/>
</dbReference>
<evidence type="ECO:0000256" key="4">
    <source>
        <dbReference type="ARBA" id="ARBA00022741"/>
    </source>
</evidence>
<keyword evidence="4 7" id="KW-0547">Nucleotide-binding</keyword>
<keyword evidence="1" id="KW-0433">Leucine-rich repeat</keyword>
<feature type="region of interest" description="Disordered" evidence="8">
    <location>
        <begin position="411"/>
        <end position="438"/>
    </location>
</feature>
<dbReference type="OrthoDB" id="6111975at2"/>
<protein>
    <submittedName>
        <fullName evidence="10">Serine/threonine-protein kinase PknH</fullName>
        <ecNumber evidence="10">2.7.11.1</ecNumber>
    </submittedName>
</protein>
<dbReference type="PANTHER" id="PTHR43289">
    <property type="entry name" value="MITOGEN-ACTIVATED PROTEIN KINASE KINASE KINASE 20-RELATED"/>
    <property type="match status" value="1"/>
</dbReference>
<evidence type="ECO:0000256" key="2">
    <source>
        <dbReference type="ARBA" id="ARBA00022679"/>
    </source>
</evidence>
<dbReference type="SUPFAM" id="SSF49899">
    <property type="entry name" value="Concanavalin A-like lectins/glucanases"/>
    <property type="match status" value="1"/>
</dbReference>
<dbReference type="CDD" id="cd14014">
    <property type="entry name" value="STKc_PknB_like"/>
    <property type="match status" value="1"/>
</dbReference>
<reference evidence="10 11" key="1">
    <citation type="submission" date="2019-02" db="EMBL/GenBank/DDBJ databases">
        <title>Deep-cultivation of Planctomycetes and their phenomic and genomic characterization uncovers novel biology.</title>
        <authorList>
            <person name="Wiegand S."/>
            <person name="Jogler M."/>
            <person name="Boedeker C."/>
            <person name="Pinto D."/>
            <person name="Vollmers J."/>
            <person name="Rivas-Marin E."/>
            <person name="Kohn T."/>
            <person name="Peeters S.H."/>
            <person name="Heuer A."/>
            <person name="Rast P."/>
            <person name="Oberbeckmann S."/>
            <person name="Bunk B."/>
            <person name="Jeske O."/>
            <person name="Meyerdierks A."/>
            <person name="Storesund J.E."/>
            <person name="Kallscheuer N."/>
            <person name="Luecker S."/>
            <person name="Lage O.M."/>
            <person name="Pohl T."/>
            <person name="Merkel B.J."/>
            <person name="Hornburger P."/>
            <person name="Mueller R.-W."/>
            <person name="Bruemmer F."/>
            <person name="Labrenz M."/>
            <person name="Spormann A.M."/>
            <person name="Op den Camp H."/>
            <person name="Overmann J."/>
            <person name="Amann R."/>
            <person name="Jetten M.S.M."/>
            <person name="Mascher T."/>
            <person name="Medema M.H."/>
            <person name="Devos D.P."/>
            <person name="Kaster A.-K."/>
            <person name="Ovreas L."/>
            <person name="Rohde M."/>
            <person name="Galperin M.Y."/>
            <person name="Jogler C."/>
        </authorList>
    </citation>
    <scope>NUCLEOTIDE SEQUENCE [LARGE SCALE GENOMIC DNA]</scope>
    <source>
        <strain evidence="10 11">Mal4</strain>
    </source>
</reference>
<dbReference type="InterPro" id="IPR000719">
    <property type="entry name" value="Prot_kinase_dom"/>
</dbReference>
<evidence type="ECO:0000256" key="8">
    <source>
        <dbReference type="SAM" id="MobiDB-lite"/>
    </source>
</evidence>
<dbReference type="Gene3D" id="3.80.10.10">
    <property type="entry name" value="Ribonuclease Inhibitor"/>
    <property type="match status" value="2"/>
</dbReference>
<evidence type="ECO:0000256" key="1">
    <source>
        <dbReference type="ARBA" id="ARBA00022614"/>
    </source>
</evidence>
<dbReference type="RefSeq" id="WP_145370727.1">
    <property type="nucleotide sequence ID" value="NZ_CP036275.1"/>
</dbReference>
<dbReference type="SUPFAM" id="SSF52047">
    <property type="entry name" value="RNI-like"/>
    <property type="match status" value="1"/>
</dbReference>
<keyword evidence="5 10" id="KW-0418">Kinase</keyword>
<dbReference type="Pfam" id="PF13516">
    <property type="entry name" value="LRR_6"/>
    <property type="match status" value="2"/>
</dbReference>
<gene>
    <name evidence="10" type="primary">pknH_3</name>
    <name evidence="10" type="ORF">Mal4_38950</name>
</gene>
<dbReference type="InterPro" id="IPR011009">
    <property type="entry name" value="Kinase-like_dom_sf"/>
</dbReference>
<evidence type="ECO:0000256" key="5">
    <source>
        <dbReference type="ARBA" id="ARBA00022777"/>
    </source>
</evidence>
<dbReference type="EMBL" id="CP036275">
    <property type="protein sequence ID" value="QDU39550.1"/>
    <property type="molecule type" value="Genomic_DNA"/>
</dbReference>
<dbReference type="Pfam" id="PF00069">
    <property type="entry name" value="Pkinase"/>
    <property type="match status" value="1"/>
</dbReference>
<dbReference type="InterPro" id="IPR008271">
    <property type="entry name" value="Ser/Thr_kinase_AS"/>
</dbReference>
<keyword evidence="3" id="KW-0677">Repeat</keyword>